<dbReference type="InterPro" id="IPR018060">
    <property type="entry name" value="HTH_AraC"/>
</dbReference>
<dbReference type="GO" id="GO:0003700">
    <property type="term" value="F:DNA-binding transcription factor activity"/>
    <property type="evidence" value="ECO:0007669"/>
    <property type="project" value="InterPro"/>
</dbReference>
<organism evidence="5 6">
    <name type="scientific">Paenibacillus contaminans</name>
    <dbReference type="NCBI Taxonomy" id="450362"/>
    <lineage>
        <taxon>Bacteria</taxon>
        <taxon>Bacillati</taxon>
        <taxon>Bacillota</taxon>
        <taxon>Bacilli</taxon>
        <taxon>Bacillales</taxon>
        <taxon>Paenibacillaceae</taxon>
        <taxon>Paenibacillus</taxon>
    </lineage>
</organism>
<evidence type="ECO:0000313" key="5">
    <source>
        <dbReference type="EMBL" id="RAV20527.1"/>
    </source>
</evidence>
<dbReference type="Gene3D" id="2.60.120.10">
    <property type="entry name" value="Jelly Rolls"/>
    <property type="match status" value="1"/>
</dbReference>
<keyword evidence="1" id="KW-0805">Transcription regulation</keyword>
<comment type="caution">
    <text evidence="5">The sequence shown here is derived from an EMBL/GenBank/DDBJ whole genome shotgun (WGS) entry which is preliminary data.</text>
</comment>
<evidence type="ECO:0000259" key="4">
    <source>
        <dbReference type="PROSITE" id="PS01124"/>
    </source>
</evidence>
<evidence type="ECO:0000256" key="1">
    <source>
        <dbReference type="ARBA" id="ARBA00023015"/>
    </source>
</evidence>
<proteinExistence type="predicted"/>
<dbReference type="InterPro" id="IPR014710">
    <property type="entry name" value="RmlC-like_jellyroll"/>
</dbReference>
<dbReference type="Gene3D" id="1.10.10.60">
    <property type="entry name" value="Homeodomain-like"/>
    <property type="match status" value="2"/>
</dbReference>
<dbReference type="Proteomes" id="UP000250369">
    <property type="component" value="Unassembled WGS sequence"/>
</dbReference>
<dbReference type="SUPFAM" id="SSF51182">
    <property type="entry name" value="RmlC-like cupins"/>
    <property type="match status" value="1"/>
</dbReference>
<feature type="domain" description="HTH araC/xylS-type" evidence="4">
    <location>
        <begin position="155"/>
        <end position="253"/>
    </location>
</feature>
<dbReference type="InterPro" id="IPR003313">
    <property type="entry name" value="AraC-bd"/>
</dbReference>
<dbReference type="PROSITE" id="PS00041">
    <property type="entry name" value="HTH_ARAC_FAMILY_1"/>
    <property type="match status" value="1"/>
</dbReference>
<reference evidence="5 6" key="1">
    <citation type="journal article" date="2009" name="Int. J. Syst. Evol. Microbiol.">
        <title>Paenibacillus contaminans sp. nov., isolated from a contaminated laboratory plate.</title>
        <authorList>
            <person name="Chou J.H."/>
            <person name="Lee J.H."/>
            <person name="Lin M.C."/>
            <person name="Chang P.S."/>
            <person name="Arun A.B."/>
            <person name="Young C.C."/>
            <person name="Chen W.M."/>
        </authorList>
    </citation>
    <scope>NUCLEOTIDE SEQUENCE [LARGE SCALE GENOMIC DNA]</scope>
    <source>
        <strain evidence="5 6">CKOBP-6</strain>
    </source>
</reference>
<protein>
    <submittedName>
        <fullName evidence="5">AraC family transcriptional regulator</fullName>
    </submittedName>
</protein>
<dbReference type="SMART" id="SM00342">
    <property type="entry name" value="HTH_ARAC"/>
    <property type="match status" value="1"/>
</dbReference>
<sequence>MHIRSFIGTHGKDWEDFGYFQHASVEITNILEGSGTFRYGNAEASVSAGQTVLIPADIPHSFHARSPIRFGVILAEGLPPDTKKLFDRLIRSGGPTIITFAHFNQEQYEQLFRHWLRVTSSPLKEPDRNYTAWLAMLLLFISEHAQTDRQALSIAHIADHIRGNLNSGLQIADLAGMAGLSEEGFRKRFIKVFGMTPKQYQQQCRLTEAKWLLNSTEKDMQTIAESIGFTQLHSFSSWFKKLEGWSPSDWRKNQRLFHQ</sequence>
<dbReference type="AlphaFoldDB" id="A0A329MRF9"/>
<dbReference type="SUPFAM" id="SSF46689">
    <property type="entry name" value="Homeodomain-like"/>
    <property type="match status" value="2"/>
</dbReference>
<dbReference type="Pfam" id="PF02311">
    <property type="entry name" value="AraC_binding"/>
    <property type="match status" value="1"/>
</dbReference>
<dbReference type="InterPro" id="IPR011051">
    <property type="entry name" value="RmlC_Cupin_sf"/>
</dbReference>
<dbReference type="PANTHER" id="PTHR43280">
    <property type="entry name" value="ARAC-FAMILY TRANSCRIPTIONAL REGULATOR"/>
    <property type="match status" value="1"/>
</dbReference>
<dbReference type="OrthoDB" id="1681793at2"/>
<dbReference type="EMBL" id="QMFB01000008">
    <property type="protein sequence ID" value="RAV20527.1"/>
    <property type="molecule type" value="Genomic_DNA"/>
</dbReference>
<gene>
    <name evidence="5" type="ORF">DQG23_15765</name>
</gene>
<accession>A0A329MRF9</accession>
<dbReference type="PROSITE" id="PS01124">
    <property type="entry name" value="HTH_ARAC_FAMILY_2"/>
    <property type="match status" value="1"/>
</dbReference>
<evidence type="ECO:0000256" key="2">
    <source>
        <dbReference type="ARBA" id="ARBA00023125"/>
    </source>
</evidence>
<dbReference type="Pfam" id="PF12833">
    <property type="entry name" value="HTH_18"/>
    <property type="match status" value="1"/>
</dbReference>
<name>A0A329MRF9_9BACL</name>
<keyword evidence="3" id="KW-0804">Transcription</keyword>
<dbReference type="GO" id="GO:0043565">
    <property type="term" value="F:sequence-specific DNA binding"/>
    <property type="evidence" value="ECO:0007669"/>
    <property type="project" value="InterPro"/>
</dbReference>
<evidence type="ECO:0000256" key="3">
    <source>
        <dbReference type="ARBA" id="ARBA00023163"/>
    </source>
</evidence>
<keyword evidence="2" id="KW-0238">DNA-binding</keyword>
<evidence type="ECO:0000313" key="6">
    <source>
        <dbReference type="Proteomes" id="UP000250369"/>
    </source>
</evidence>
<dbReference type="InterPro" id="IPR018062">
    <property type="entry name" value="HTH_AraC-typ_CS"/>
</dbReference>
<keyword evidence="6" id="KW-1185">Reference proteome</keyword>
<dbReference type="InterPro" id="IPR009057">
    <property type="entry name" value="Homeodomain-like_sf"/>
</dbReference>
<dbReference type="PANTHER" id="PTHR43280:SF28">
    <property type="entry name" value="HTH-TYPE TRANSCRIPTIONAL ACTIVATOR RHAS"/>
    <property type="match status" value="1"/>
</dbReference>